<protein>
    <recommendedName>
        <fullName evidence="5">Mucin-associated surface protein (MASP)</fullName>
    </recommendedName>
</protein>
<organism evidence="3 4">
    <name type="scientific">Trypanosoma theileri</name>
    <dbReference type="NCBI Taxonomy" id="67003"/>
    <lineage>
        <taxon>Eukaryota</taxon>
        <taxon>Discoba</taxon>
        <taxon>Euglenozoa</taxon>
        <taxon>Kinetoplastea</taxon>
        <taxon>Metakinetoplastina</taxon>
        <taxon>Trypanosomatida</taxon>
        <taxon>Trypanosomatidae</taxon>
        <taxon>Trypanosoma</taxon>
    </lineage>
</organism>
<gene>
    <name evidence="3" type="ORF">TM35_000531110</name>
</gene>
<feature type="compositionally biased region" description="Pro residues" evidence="1">
    <location>
        <begin position="135"/>
        <end position="146"/>
    </location>
</feature>
<feature type="signal peptide" evidence="2">
    <location>
        <begin position="1"/>
        <end position="24"/>
    </location>
</feature>
<sequence>MMMKSRVMCVLAVVLCCACGYTMAAAAAGPMEPSNDVVTLPAVIIEEQPKKFNTTGMFGWDDFLINASIKHMCKHNPNTIVDGVKCSARGFPEKSSNVANHDRGSTSQNQEQGQRDTTKEQQGSNREEAAGSLIPNPPGGVTPPKDPVLVEKPQNGMDDSKGINPPSASEDERRKQETEARDGATTTQGQPPESTAATQSTEEASSNSSDNTTPADSNLTQQSPEAAGATAISGSEETNSTTPPSPESNITDTPPTTPSPVPNAEINTIASTVQKNKGNVDRSVSPVWMRTAAPLLIMAVLVTTTMY</sequence>
<feature type="compositionally biased region" description="Polar residues" evidence="1">
    <location>
        <begin position="184"/>
        <end position="224"/>
    </location>
</feature>
<feature type="compositionally biased region" description="Basic and acidic residues" evidence="1">
    <location>
        <begin position="113"/>
        <end position="129"/>
    </location>
</feature>
<dbReference type="VEuPathDB" id="TriTrypDB:TM35_000531110"/>
<evidence type="ECO:0000256" key="2">
    <source>
        <dbReference type="SAM" id="SignalP"/>
    </source>
</evidence>
<feature type="compositionally biased region" description="Basic and acidic residues" evidence="1">
    <location>
        <begin position="170"/>
        <end position="182"/>
    </location>
</feature>
<evidence type="ECO:0008006" key="5">
    <source>
        <dbReference type="Google" id="ProtNLM"/>
    </source>
</evidence>
<dbReference type="RefSeq" id="XP_028877993.1">
    <property type="nucleotide sequence ID" value="XM_029030696.1"/>
</dbReference>
<keyword evidence="4" id="KW-1185">Reference proteome</keyword>
<feature type="compositionally biased region" description="Polar residues" evidence="1">
    <location>
        <begin position="232"/>
        <end position="250"/>
    </location>
</feature>
<feature type="chain" id="PRO_5013140324" description="Mucin-associated surface protein (MASP)" evidence="2">
    <location>
        <begin position="25"/>
        <end position="307"/>
    </location>
</feature>
<dbReference type="GeneID" id="39990476"/>
<feature type="region of interest" description="Disordered" evidence="1">
    <location>
        <begin position="92"/>
        <end position="264"/>
    </location>
</feature>
<keyword evidence="2" id="KW-0732">Signal</keyword>
<feature type="compositionally biased region" description="Polar residues" evidence="1">
    <location>
        <begin position="94"/>
        <end position="112"/>
    </location>
</feature>
<name>A0A1X0NH14_9TRYP</name>
<evidence type="ECO:0000313" key="4">
    <source>
        <dbReference type="Proteomes" id="UP000192257"/>
    </source>
</evidence>
<evidence type="ECO:0000313" key="3">
    <source>
        <dbReference type="EMBL" id="ORC83927.1"/>
    </source>
</evidence>
<accession>A0A1X0NH14</accession>
<comment type="caution">
    <text evidence="3">The sequence shown here is derived from an EMBL/GenBank/DDBJ whole genome shotgun (WGS) entry which is preliminary data.</text>
</comment>
<reference evidence="3 4" key="1">
    <citation type="submission" date="2017-03" db="EMBL/GenBank/DDBJ databases">
        <title>An alternative strategy for trypanosome survival in the mammalian bloodstream revealed through genome and transcriptome analysis of the ubiquitous bovine parasite Trypanosoma (Megatrypanum) theileri.</title>
        <authorList>
            <person name="Kelly S."/>
            <person name="Ivens A."/>
            <person name="Mott A."/>
            <person name="O'Neill E."/>
            <person name="Emms D."/>
            <person name="Macleod O."/>
            <person name="Voorheis P."/>
            <person name="Matthews J."/>
            <person name="Matthews K."/>
            <person name="Carrington M."/>
        </authorList>
    </citation>
    <scope>NUCLEOTIDE SEQUENCE [LARGE SCALE GENOMIC DNA]</scope>
    <source>
        <strain evidence="3">Edinburgh</strain>
    </source>
</reference>
<dbReference type="AlphaFoldDB" id="A0A1X0NH14"/>
<evidence type="ECO:0000256" key="1">
    <source>
        <dbReference type="SAM" id="MobiDB-lite"/>
    </source>
</evidence>
<proteinExistence type="predicted"/>
<dbReference type="Proteomes" id="UP000192257">
    <property type="component" value="Unassembled WGS sequence"/>
</dbReference>
<dbReference type="EMBL" id="NBCO01000053">
    <property type="protein sequence ID" value="ORC83927.1"/>
    <property type="molecule type" value="Genomic_DNA"/>
</dbReference>